<keyword evidence="2 5" id="KW-0812">Transmembrane</keyword>
<feature type="transmembrane region" description="Helical" evidence="5">
    <location>
        <begin position="222"/>
        <end position="240"/>
    </location>
</feature>
<dbReference type="InterPro" id="IPR002781">
    <property type="entry name" value="TM_pro_TauE-like"/>
</dbReference>
<keyword evidence="4 5" id="KW-0472">Membrane</keyword>
<name>A0A1R1JZL6_ALCXX</name>
<keyword evidence="5" id="KW-1003">Cell membrane</keyword>
<evidence type="ECO:0000313" key="7">
    <source>
        <dbReference type="Proteomes" id="UP000187251"/>
    </source>
</evidence>
<evidence type="ECO:0000256" key="5">
    <source>
        <dbReference type="RuleBase" id="RU363041"/>
    </source>
</evidence>
<comment type="caution">
    <text evidence="6">The sequence shown here is derived from an EMBL/GenBank/DDBJ whole genome shotgun (WGS) entry which is preliminary data.</text>
</comment>
<dbReference type="RefSeq" id="WP_076409408.1">
    <property type="nucleotide sequence ID" value="NZ_AP028040.1"/>
</dbReference>
<dbReference type="GO" id="GO:0005886">
    <property type="term" value="C:plasma membrane"/>
    <property type="evidence" value="ECO:0007669"/>
    <property type="project" value="UniProtKB-SubCell"/>
</dbReference>
<evidence type="ECO:0000256" key="2">
    <source>
        <dbReference type="ARBA" id="ARBA00022692"/>
    </source>
</evidence>
<feature type="transmembrane region" description="Helical" evidence="5">
    <location>
        <begin position="75"/>
        <end position="92"/>
    </location>
</feature>
<comment type="similarity">
    <text evidence="5">Belongs to the 4-toluene sulfonate uptake permease (TSUP) (TC 2.A.102) family.</text>
</comment>
<dbReference type="AlphaFoldDB" id="A0A1R1JZL6"/>
<dbReference type="OrthoDB" id="5566440at2"/>
<feature type="transmembrane region" description="Helical" evidence="5">
    <location>
        <begin position="197"/>
        <end position="216"/>
    </location>
</feature>
<evidence type="ECO:0000313" key="6">
    <source>
        <dbReference type="EMBL" id="OMG92645.1"/>
    </source>
</evidence>
<dbReference type="Proteomes" id="UP000187251">
    <property type="component" value="Unassembled WGS sequence"/>
</dbReference>
<evidence type="ECO:0000256" key="1">
    <source>
        <dbReference type="ARBA" id="ARBA00004141"/>
    </source>
</evidence>
<feature type="transmembrane region" description="Helical" evidence="5">
    <location>
        <begin position="7"/>
        <end position="38"/>
    </location>
</feature>
<sequence>MAAELNLAVVLMVGGLALVQSVFGVGVLLFGTPILLLMDVPFDQVLSTLLPASLTISGLQLMCDRTMVSLSARDYVRFMLPPLCAAIAISILAVPPKLDLVVCLVLLLVAYLRVSPRHRQWLLSFAASHQRLMLIAIGTIHGLTNLGGSLLEAYVSSRHTAKEPIRQNIALGYAMLAASQLTVLVALGAAHWSSTTVVCIITAAVVFITMGRPIFFSVQQDRYRLLVSILIVCAAVALAGKRIVPAIL</sequence>
<reference evidence="6 7" key="1">
    <citation type="submission" date="2016-09" db="EMBL/GenBank/DDBJ databases">
        <title>Phylogenomics of Achromobacter.</title>
        <authorList>
            <person name="Jeukens J."/>
            <person name="Freschi L."/>
            <person name="Vincent A.T."/>
            <person name="Emond-Rheault J.-G."/>
            <person name="Kukavica-Ibrulj I."/>
            <person name="Charette S.J."/>
            <person name="Levesque R.C."/>
        </authorList>
    </citation>
    <scope>NUCLEOTIDE SEQUENCE [LARGE SCALE GENOMIC DNA]</scope>
    <source>
        <strain evidence="6 7">AUS488</strain>
    </source>
</reference>
<protein>
    <recommendedName>
        <fullName evidence="5">Probable membrane transporter protein</fullName>
    </recommendedName>
</protein>
<accession>A0A1R1JZL6</accession>
<comment type="subcellular location">
    <subcellularLocation>
        <location evidence="5">Cell membrane</location>
        <topology evidence="5">Multi-pass membrane protein</topology>
    </subcellularLocation>
    <subcellularLocation>
        <location evidence="1">Membrane</location>
        <topology evidence="1">Multi-pass membrane protein</topology>
    </subcellularLocation>
</comment>
<evidence type="ECO:0000256" key="4">
    <source>
        <dbReference type="ARBA" id="ARBA00023136"/>
    </source>
</evidence>
<dbReference type="Pfam" id="PF01925">
    <property type="entry name" value="TauE"/>
    <property type="match status" value="1"/>
</dbReference>
<evidence type="ECO:0000256" key="3">
    <source>
        <dbReference type="ARBA" id="ARBA00022989"/>
    </source>
</evidence>
<feature type="transmembrane region" description="Helical" evidence="5">
    <location>
        <begin position="171"/>
        <end position="190"/>
    </location>
</feature>
<organism evidence="6 7">
    <name type="scientific">Alcaligenes xylosoxydans xylosoxydans</name>
    <name type="common">Achromobacter xylosoxidans</name>
    <dbReference type="NCBI Taxonomy" id="85698"/>
    <lineage>
        <taxon>Bacteria</taxon>
        <taxon>Pseudomonadati</taxon>
        <taxon>Pseudomonadota</taxon>
        <taxon>Betaproteobacteria</taxon>
        <taxon>Burkholderiales</taxon>
        <taxon>Alcaligenaceae</taxon>
        <taxon>Achromobacter</taxon>
    </lineage>
</organism>
<gene>
    <name evidence="6" type="ORF">BIZ92_08240</name>
</gene>
<feature type="transmembrane region" description="Helical" evidence="5">
    <location>
        <begin position="44"/>
        <end position="63"/>
    </location>
</feature>
<proteinExistence type="inferred from homology"/>
<dbReference type="EMBL" id="MJMN01000002">
    <property type="protein sequence ID" value="OMG92645.1"/>
    <property type="molecule type" value="Genomic_DNA"/>
</dbReference>
<feature type="transmembrane region" description="Helical" evidence="5">
    <location>
        <begin position="134"/>
        <end position="151"/>
    </location>
</feature>
<keyword evidence="3 5" id="KW-1133">Transmembrane helix</keyword>